<evidence type="ECO:0000313" key="8">
    <source>
        <dbReference type="Proteomes" id="UP001358417"/>
    </source>
</evidence>
<feature type="region of interest" description="Disordered" evidence="6">
    <location>
        <begin position="1"/>
        <end position="50"/>
    </location>
</feature>
<evidence type="ECO:0000313" key="7">
    <source>
        <dbReference type="EMBL" id="KAK5051424.1"/>
    </source>
</evidence>
<evidence type="ECO:0000256" key="4">
    <source>
        <dbReference type="ARBA" id="ARBA00037279"/>
    </source>
</evidence>
<evidence type="ECO:0000256" key="2">
    <source>
        <dbReference type="ARBA" id="ARBA00022490"/>
    </source>
</evidence>
<keyword evidence="2" id="KW-0963">Cytoplasm</keyword>
<dbReference type="Proteomes" id="UP001358417">
    <property type="component" value="Unassembled WGS sequence"/>
</dbReference>
<proteinExistence type="inferred from homology"/>
<gene>
    <name evidence="7" type="primary">COX19</name>
    <name evidence="7" type="ORF">LTR84_003076</name>
</gene>
<dbReference type="GO" id="GO:0005758">
    <property type="term" value="C:mitochondrial intermembrane space"/>
    <property type="evidence" value="ECO:0007669"/>
    <property type="project" value="TreeGrafter"/>
</dbReference>
<comment type="subcellular location">
    <subcellularLocation>
        <location evidence="1">Cytoplasm</location>
    </subcellularLocation>
</comment>
<dbReference type="PANTHER" id="PTHR21107">
    <property type="entry name" value="CYTOCHROME C OXIDASE ASSEMBLY PROTEIN COX19"/>
    <property type="match status" value="1"/>
</dbReference>
<comment type="caution">
    <text evidence="7">The sequence shown here is derived from an EMBL/GenBank/DDBJ whole genome shotgun (WGS) entry which is preliminary data.</text>
</comment>
<evidence type="ECO:0000256" key="5">
    <source>
        <dbReference type="ARBA" id="ARBA00038223"/>
    </source>
</evidence>
<evidence type="ECO:0000256" key="6">
    <source>
        <dbReference type="SAM" id="MobiDB-lite"/>
    </source>
</evidence>
<dbReference type="RefSeq" id="XP_064705651.1">
    <property type="nucleotide sequence ID" value="XM_064846671.1"/>
</dbReference>
<keyword evidence="3" id="KW-1015">Disulfide bond</keyword>
<accession>A0AAV9NBH6</accession>
<keyword evidence="8" id="KW-1185">Reference proteome</keyword>
<organism evidence="7 8">
    <name type="scientific">Exophiala bonariae</name>
    <dbReference type="NCBI Taxonomy" id="1690606"/>
    <lineage>
        <taxon>Eukaryota</taxon>
        <taxon>Fungi</taxon>
        <taxon>Dikarya</taxon>
        <taxon>Ascomycota</taxon>
        <taxon>Pezizomycotina</taxon>
        <taxon>Eurotiomycetes</taxon>
        <taxon>Chaetothyriomycetidae</taxon>
        <taxon>Chaetothyriales</taxon>
        <taxon>Herpotrichiellaceae</taxon>
        <taxon>Exophiala</taxon>
    </lineage>
</organism>
<sequence length="125" mass="13710">MVSIQAEAQSRSKSDLADPRPSTAGMSGFGAPGGRAANIKPSPPERGSFPLDHDAECKYIISSYLRCLRRQNPPGRNTDECRLFAKEYLNCRMEKGLMAKDEWGNLGLEGLHQDQAAGEVDKKKS</sequence>
<evidence type="ECO:0000256" key="3">
    <source>
        <dbReference type="ARBA" id="ARBA00023157"/>
    </source>
</evidence>
<dbReference type="EMBL" id="JAVRRD010000015">
    <property type="protein sequence ID" value="KAK5051424.1"/>
    <property type="molecule type" value="Genomic_DNA"/>
</dbReference>
<dbReference type="GO" id="GO:0033617">
    <property type="term" value="P:mitochondrial respiratory chain complex IV assembly"/>
    <property type="evidence" value="ECO:0007669"/>
    <property type="project" value="TreeGrafter"/>
</dbReference>
<evidence type="ECO:0000256" key="1">
    <source>
        <dbReference type="ARBA" id="ARBA00004496"/>
    </source>
</evidence>
<dbReference type="InterPro" id="IPR051383">
    <property type="entry name" value="COX19"/>
</dbReference>
<dbReference type="PANTHER" id="PTHR21107:SF2">
    <property type="entry name" value="CYTOCHROME C OXIDASE ASSEMBLY PROTEIN COX19"/>
    <property type="match status" value="1"/>
</dbReference>
<protein>
    <submittedName>
        <fullName evidence="7">Cytochrome c oxidase assembly protein cox19</fullName>
    </submittedName>
</protein>
<name>A0AAV9NBH6_9EURO</name>
<comment type="function">
    <text evidence="4">Required for the assembly of mitochondrial cytochrome c oxidase.</text>
</comment>
<dbReference type="GeneID" id="89971270"/>
<comment type="similarity">
    <text evidence="5">Belongs to the COX19 family.</text>
</comment>
<dbReference type="AlphaFoldDB" id="A0AAV9NBH6"/>
<reference evidence="7 8" key="1">
    <citation type="submission" date="2023-08" db="EMBL/GenBank/DDBJ databases">
        <title>Black Yeasts Isolated from many extreme environments.</title>
        <authorList>
            <person name="Coleine C."/>
            <person name="Stajich J.E."/>
            <person name="Selbmann L."/>
        </authorList>
    </citation>
    <scope>NUCLEOTIDE SEQUENCE [LARGE SCALE GENOMIC DNA]</scope>
    <source>
        <strain evidence="7 8">CCFEE 5792</strain>
    </source>
</reference>